<dbReference type="AlphaFoldDB" id="A0A1I8JBW3"/>
<keyword evidence="3" id="KW-1185">Reference proteome</keyword>
<dbReference type="InterPro" id="IPR029055">
    <property type="entry name" value="Ntn_hydrolases_N"/>
</dbReference>
<name>A0A1I8JBW3_9PLAT</name>
<comment type="function">
    <text evidence="2">Non-catalytic component of the proteasome.</text>
</comment>
<evidence type="ECO:0000256" key="1">
    <source>
        <dbReference type="ARBA" id="ARBA00023242"/>
    </source>
</evidence>
<comment type="subcellular location">
    <subcellularLocation>
        <location evidence="2">Cytoplasm</location>
    </subcellularLocation>
    <subcellularLocation>
        <location evidence="2">Nucleus</location>
    </subcellularLocation>
</comment>
<dbReference type="Proteomes" id="UP000095280">
    <property type="component" value="Unplaced"/>
</dbReference>
<dbReference type="CDD" id="cd03760">
    <property type="entry name" value="proteasome_beta_type_4"/>
    <property type="match status" value="1"/>
</dbReference>
<evidence type="ECO:0000313" key="4">
    <source>
        <dbReference type="WBParaSite" id="maker-uti_cns_0046833-snap-gene-0.17-mRNA-1"/>
    </source>
</evidence>
<accession>A0A1I8JBW3</accession>
<dbReference type="PANTHER" id="PTHR32194">
    <property type="entry name" value="METALLOPROTEASE TLDD"/>
    <property type="match status" value="1"/>
</dbReference>
<dbReference type="GO" id="GO:0051603">
    <property type="term" value="P:proteolysis involved in protein catabolic process"/>
    <property type="evidence" value="ECO:0007669"/>
    <property type="project" value="InterPro"/>
</dbReference>
<proteinExistence type="inferred from homology"/>
<dbReference type="SUPFAM" id="SSF56235">
    <property type="entry name" value="N-terminal nucleophile aminohydrolases (Ntn hydrolases)"/>
    <property type="match status" value="1"/>
</dbReference>
<dbReference type="Pfam" id="PF00227">
    <property type="entry name" value="Proteasome"/>
    <property type="match status" value="1"/>
</dbReference>
<dbReference type="InterPro" id="IPR016295">
    <property type="entry name" value="Proteasome_beta4"/>
</dbReference>
<dbReference type="Gene3D" id="3.60.20.10">
    <property type="entry name" value="Glutamine Phosphoribosylpyrophosphate, subunit 1, domain 1"/>
    <property type="match status" value="1"/>
</dbReference>
<sequence length="264" mass="28690">LFPLQFSSAMSASFYTKPANNGNAGVAMETSWDSNPGRQRTLQPITTGASVLAIKYNAGVIMVADTLGSYGSLAKFRSIPRVLRVNDATVAAASGDLADMQFLNTVVENHAIDEEIHEHGIAYSPASLHSWLTRVMYNRRSRINPLWNTYIVAGTEAGQPFLGYVNMLGVAFKEDCLATGFGSHLCLGLLREALDAAGGYAGLTEETATSALEACLRVLYYRDCRAYNQYQLANVPVAKPAQVSGPHFLQSDWSVAKLVKHYTE</sequence>
<evidence type="ECO:0000256" key="2">
    <source>
        <dbReference type="PIRNR" id="PIRNR001213"/>
    </source>
</evidence>
<dbReference type="InterPro" id="IPR001353">
    <property type="entry name" value="Proteasome_sua/b"/>
</dbReference>
<reference evidence="4" key="1">
    <citation type="submission" date="2016-11" db="UniProtKB">
        <authorList>
            <consortium name="WormBaseParasite"/>
        </authorList>
    </citation>
    <scope>IDENTIFICATION</scope>
</reference>
<keyword evidence="2" id="KW-0963">Cytoplasm</keyword>
<dbReference type="GO" id="GO:0019774">
    <property type="term" value="C:proteasome core complex, beta-subunit complex"/>
    <property type="evidence" value="ECO:0007669"/>
    <property type="project" value="UniProtKB-UniRule"/>
</dbReference>
<dbReference type="PROSITE" id="PS51476">
    <property type="entry name" value="PROTEASOME_BETA_2"/>
    <property type="match status" value="1"/>
</dbReference>
<dbReference type="GO" id="GO:0005737">
    <property type="term" value="C:cytoplasm"/>
    <property type="evidence" value="ECO:0007669"/>
    <property type="project" value="UniProtKB-SubCell"/>
</dbReference>
<dbReference type="PIRSF" id="PIRSF001213">
    <property type="entry name" value="Psome_endopept_beta"/>
    <property type="match status" value="1"/>
</dbReference>
<dbReference type="PANTHER" id="PTHR32194:SF6">
    <property type="entry name" value="PROTEASOME SUBUNIT BETA"/>
    <property type="match status" value="1"/>
</dbReference>
<dbReference type="InterPro" id="IPR023333">
    <property type="entry name" value="Proteasome_suB-type"/>
</dbReference>
<protein>
    <recommendedName>
        <fullName evidence="2">Proteasome subunit beta</fullName>
    </recommendedName>
</protein>
<organism evidence="3 4">
    <name type="scientific">Macrostomum lignano</name>
    <dbReference type="NCBI Taxonomy" id="282301"/>
    <lineage>
        <taxon>Eukaryota</taxon>
        <taxon>Metazoa</taxon>
        <taxon>Spiralia</taxon>
        <taxon>Lophotrochozoa</taxon>
        <taxon>Platyhelminthes</taxon>
        <taxon>Rhabditophora</taxon>
        <taxon>Macrostomorpha</taxon>
        <taxon>Macrostomida</taxon>
        <taxon>Macrostomidae</taxon>
        <taxon>Macrostomum</taxon>
    </lineage>
</organism>
<dbReference type="WBParaSite" id="maker-uti_cns_0046833-snap-gene-0.17-mRNA-1">
    <property type="protein sequence ID" value="maker-uti_cns_0046833-snap-gene-0.17-mRNA-1"/>
    <property type="gene ID" value="maker-uti_cns_0046833-snap-gene-0.17"/>
</dbReference>
<keyword evidence="1 2" id="KW-0539">Nucleus</keyword>
<comment type="similarity">
    <text evidence="2">Belongs to the peptidase T1B family.</text>
</comment>
<keyword evidence="2" id="KW-0647">Proteasome</keyword>
<dbReference type="GO" id="GO:0005634">
    <property type="term" value="C:nucleus"/>
    <property type="evidence" value="ECO:0007669"/>
    <property type="project" value="UniProtKB-SubCell"/>
</dbReference>
<evidence type="ECO:0000313" key="3">
    <source>
        <dbReference type="Proteomes" id="UP000095280"/>
    </source>
</evidence>